<keyword evidence="1" id="KW-0479">Metal-binding</keyword>
<feature type="transmembrane region" description="Helical" evidence="3">
    <location>
        <begin position="209"/>
        <end position="230"/>
    </location>
</feature>
<dbReference type="Pfam" id="PF00149">
    <property type="entry name" value="Metallophos"/>
    <property type="match status" value="1"/>
</dbReference>
<feature type="transmembrane region" description="Helical" evidence="3">
    <location>
        <begin position="177"/>
        <end position="197"/>
    </location>
</feature>
<dbReference type="GO" id="GO:0009245">
    <property type="term" value="P:lipid A biosynthetic process"/>
    <property type="evidence" value="ECO:0007669"/>
    <property type="project" value="TreeGrafter"/>
</dbReference>
<proteinExistence type="predicted"/>
<dbReference type="Proteomes" id="UP000035721">
    <property type="component" value="Unassembled WGS sequence"/>
</dbReference>
<dbReference type="InterPro" id="IPR029052">
    <property type="entry name" value="Metallo-depent_PP-like"/>
</dbReference>
<evidence type="ECO:0000313" key="5">
    <source>
        <dbReference type="EMBL" id="CCH80441.1"/>
    </source>
</evidence>
<dbReference type="Gene3D" id="3.60.21.10">
    <property type="match status" value="1"/>
</dbReference>
<evidence type="ECO:0000256" key="1">
    <source>
        <dbReference type="ARBA" id="ARBA00022723"/>
    </source>
</evidence>
<dbReference type="RefSeq" id="WP_053080012.1">
    <property type="nucleotide sequence ID" value="NZ_HF570958.1"/>
</dbReference>
<feature type="transmembrane region" description="Helical" evidence="3">
    <location>
        <begin position="348"/>
        <end position="371"/>
    </location>
</feature>
<keyword evidence="3" id="KW-1133">Transmembrane helix</keyword>
<keyword evidence="6" id="KW-1185">Reference proteome</keyword>
<dbReference type="InterPro" id="IPR004843">
    <property type="entry name" value="Calcineurin-like_PHP"/>
</dbReference>
<dbReference type="InterPro" id="IPR051158">
    <property type="entry name" value="Metallophosphoesterase_sf"/>
</dbReference>
<feature type="transmembrane region" description="Helical" evidence="3">
    <location>
        <begin position="85"/>
        <end position="105"/>
    </location>
</feature>
<feature type="transmembrane region" description="Helical" evidence="3">
    <location>
        <begin position="12"/>
        <end position="32"/>
    </location>
</feature>
<evidence type="ECO:0000259" key="4">
    <source>
        <dbReference type="Pfam" id="PF00149"/>
    </source>
</evidence>
<evidence type="ECO:0000313" key="6">
    <source>
        <dbReference type="Proteomes" id="UP000035721"/>
    </source>
</evidence>
<feature type="transmembrane region" description="Helical" evidence="3">
    <location>
        <begin position="58"/>
        <end position="78"/>
    </location>
</feature>
<protein>
    <submittedName>
        <fullName evidence="5">Putative integral membrane protein</fullName>
    </submittedName>
</protein>
<dbReference type="GO" id="GO:0046872">
    <property type="term" value="F:metal ion binding"/>
    <property type="evidence" value="ECO:0007669"/>
    <property type="project" value="UniProtKB-KW"/>
</dbReference>
<feature type="domain" description="Calcineurin-like phosphoesterase" evidence="4">
    <location>
        <begin position="435"/>
        <end position="614"/>
    </location>
</feature>
<accession>A0A077M3N8</accession>
<keyword evidence="3" id="KW-0812">Transmembrane</keyword>
<feature type="transmembrane region" description="Helical" evidence="3">
    <location>
        <begin position="313"/>
        <end position="336"/>
    </location>
</feature>
<gene>
    <name evidence="5" type="ORF">BN12_930014</name>
</gene>
<dbReference type="GO" id="GO:0016020">
    <property type="term" value="C:membrane"/>
    <property type="evidence" value="ECO:0007669"/>
    <property type="project" value="GOC"/>
</dbReference>
<comment type="caution">
    <text evidence="5">The sequence shown here is derived from an EMBL/GenBank/DDBJ whole genome shotgun (WGS) entry which is preliminary data.</text>
</comment>
<evidence type="ECO:0000256" key="3">
    <source>
        <dbReference type="SAM" id="Phobius"/>
    </source>
</evidence>
<keyword evidence="2" id="KW-0378">Hydrolase</keyword>
<organism evidence="5 6">
    <name type="scientific">Nostocoides japonicum T1-X7</name>
    <dbReference type="NCBI Taxonomy" id="1194083"/>
    <lineage>
        <taxon>Bacteria</taxon>
        <taxon>Bacillati</taxon>
        <taxon>Actinomycetota</taxon>
        <taxon>Actinomycetes</taxon>
        <taxon>Micrococcales</taxon>
        <taxon>Intrasporangiaceae</taxon>
        <taxon>Nostocoides</taxon>
    </lineage>
</organism>
<dbReference type="PANTHER" id="PTHR31302">
    <property type="entry name" value="TRANSMEMBRANE PROTEIN WITH METALLOPHOSPHOESTERASE DOMAIN-RELATED"/>
    <property type="match status" value="1"/>
</dbReference>
<feature type="transmembrane region" description="Helical" evidence="3">
    <location>
        <begin position="145"/>
        <end position="171"/>
    </location>
</feature>
<reference evidence="5 6" key="1">
    <citation type="journal article" date="2013" name="ISME J.">
        <title>A metabolic model for members of the genus Tetrasphaera involved in enhanced biological phosphorus removal.</title>
        <authorList>
            <person name="Kristiansen R."/>
            <person name="Nguyen H.T.T."/>
            <person name="Saunders A.M."/>
            <person name="Nielsen J.L."/>
            <person name="Wimmer R."/>
            <person name="Le V.Q."/>
            <person name="McIlroy S.J."/>
            <person name="Petrovski S."/>
            <person name="Seviour R.J."/>
            <person name="Calteau A."/>
            <person name="Nielsen K.L."/>
            <person name="Nielsen P.H."/>
        </authorList>
    </citation>
    <scope>NUCLEOTIDE SEQUENCE [LARGE SCALE GENOMIC DNA]</scope>
    <source>
        <strain evidence="5 6">T1-X7</strain>
    </source>
</reference>
<dbReference type="Pfam" id="PF06197">
    <property type="entry name" value="DUF998"/>
    <property type="match status" value="1"/>
</dbReference>
<dbReference type="PANTHER" id="PTHR31302:SF31">
    <property type="entry name" value="PHOSPHODIESTERASE YAEI"/>
    <property type="match status" value="1"/>
</dbReference>
<dbReference type="SUPFAM" id="SSF56300">
    <property type="entry name" value="Metallo-dependent phosphatases"/>
    <property type="match status" value="1"/>
</dbReference>
<keyword evidence="3" id="KW-0472">Membrane</keyword>
<dbReference type="GO" id="GO:0008758">
    <property type="term" value="F:UDP-2,3-diacylglucosamine hydrolase activity"/>
    <property type="evidence" value="ECO:0007669"/>
    <property type="project" value="TreeGrafter"/>
</dbReference>
<dbReference type="STRING" id="1194083.BN12_930014"/>
<dbReference type="InterPro" id="IPR009339">
    <property type="entry name" value="DUF998"/>
</dbReference>
<evidence type="ECO:0000256" key="2">
    <source>
        <dbReference type="ARBA" id="ARBA00022801"/>
    </source>
</evidence>
<dbReference type="OrthoDB" id="5241348at2"/>
<dbReference type="EMBL" id="CAJB01000429">
    <property type="protein sequence ID" value="CCH80441.1"/>
    <property type="molecule type" value="Genomic_DNA"/>
</dbReference>
<feature type="transmembrane region" description="Helical" evidence="3">
    <location>
        <begin position="111"/>
        <end position="133"/>
    </location>
</feature>
<sequence length="724" mass="76850">MDRPDRPSGLPRTAVASATVAAVALVGGWTWAASRYPGFDVVHDSLSSLSASSTAHRWIMTTAWVVTGLAHVVTALVMPGLRRRARACFALGGVFVVLIAALPIPEPGVNFTPHVLASAGATACLALWPWLAADPDAPWPLRVPVARVATVVMGALGLVLLVSMLGHWYAFGLTERSVALAEVGWPLVTAVGMWWRHRHAHPGPAARHAGAFVALLLACALGGAATTAIWPTTTRTTYYSAELTLSLDPGDSNHLSARTVLGDIDVAFRGLAPGIVARPEVRSDITRLLAQDDVTVDELEPSQEELADAVRHAAIVLGCKFVGGTLLVAVLFVVGYDVVRRRRPTTRLVITAVAGWLVASLGTGIATWATYQPANQSRINATGVLGVVQRNSTLLEDVGVRAEQVTPYLRNLLALSNALQEKYAAGTLDTPAVARLLLVSDIHGGDQYALMRTIVQEERIDAVIDSGDLVNFGRPQELDAARIPQGIASLQVPYFFILGNHDRSSPGDQAVLTRLAKVKNVHLLQPTTDGYTEYSLHGIRIAGFNDPRFFGDSNTNTAARQKPVRDAFVAAMEAAEGDDGNRSVLAPDIVVSHEPAAVRGLSIGGILINGHMHVPDLEGNRIQVGTFTGGGPFSHFLENESKNGEELVGQPSAFDIAVFGGDCRLSALTRYTFRNVVEGRPAYDDVTLINGSRIESTVPGPEGRTCSATDPLTATPFAAVGGDG</sequence>
<name>A0A077M3N8_9MICO</name>
<dbReference type="AlphaFoldDB" id="A0A077M3N8"/>